<accession>A0A9W8C1N0</accession>
<proteinExistence type="predicted"/>
<evidence type="ECO:0000256" key="1">
    <source>
        <dbReference type="SAM" id="MobiDB-lite"/>
    </source>
</evidence>
<protein>
    <submittedName>
        <fullName evidence="2">Uncharacterized protein</fullName>
    </submittedName>
</protein>
<evidence type="ECO:0000313" key="2">
    <source>
        <dbReference type="EMBL" id="KAI7805572.1"/>
    </source>
</evidence>
<reference evidence="2" key="1">
    <citation type="submission" date="2021-02" db="EMBL/GenBank/DDBJ databases">
        <title>Comparative genomics reveals that relaxation of natural selection precedes convergent phenotypic evolution of cavefish.</title>
        <authorList>
            <person name="Peng Z."/>
        </authorList>
    </citation>
    <scope>NUCLEOTIDE SEQUENCE</scope>
    <source>
        <tissue evidence="2">Muscle</tissue>
    </source>
</reference>
<sequence>MDCYLSAQCPEKASESHRHRGHHRSNRKGQMVMTLADAVDPDQVLKSKWKALLDQKKGTAKILTRSTLTHDDTFMKSLPKTRHYLVVALQRQLTRLGFLQSHREQEVFRVWLEQHRSICHLEEQLQAMKLSGTYVTLEDLLKHNGRRTLPKLHISPEETTSQQDHMPASLKGRGGGANACQLHGKQTRGQDDTELMFPEVFLREFKVPKFSALQSTSLEVLSTSMPLLRSDEPTIKPRNIEITRHKLRLMHNLSLSHMAETQRIMAKNGFSLQGIDGFILNELMEYECPHFVQIHKSKCPAESDLTRRSLATTERPESHTENPNIQIRSGMTVNIQFS</sequence>
<feature type="region of interest" description="Disordered" evidence="1">
    <location>
        <begin position="153"/>
        <end position="187"/>
    </location>
</feature>
<comment type="caution">
    <text evidence="2">The sequence shown here is derived from an EMBL/GenBank/DDBJ whole genome shotgun (WGS) entry which is preliminary data.</text>
</comment>
<dbReference type="EMBL" id="JAFHDT010000009">
    <property type="protein sequence ID" value="KAI7805572.1"/>
    <property type="molecule type" value="Genomic_DNA"/>
</dbReference>
<dbReference type="AlphaFoldDB" id="A0A9W8C1N0"/>
<gene>
    <name evidence="2" type="ORF">IRJ41_011305</name>
</gene>
<organism evidence="2 3">
    <name type="scientific">Triplophysa rosa</name>
    <name type="common">Cave loach</name>
    <dbReference type="NCBI Taxonomy" id="992332"/>
    <lineage>
        <taxon>Eukaryota</taxon>
        <taxon>Metazoa</taxon>
        <taxon>Chordata</taxon>
        <taxon>Craniata</taxon>
        <taxon>Vertebrata</taxon>
        <taxon>Euteleostomi</taxon>
        <taxon>Actinopterygii</taxon>
        <taxon>Neopterygii</taxon>
        <taxon>Teleostei</taxon>
        <taxon>Ostariophysi</taxon>
        <taxon>Cypriniformes</taxon>
        <taxon>Nemacheilidae</taxon>
        <taxon>Triplophysa</taxon>
    </lineage>
</organism>
<evidence type="ECO:0000313" key="3">
    <source>
        <dbReference type="Proteomes" id="UP001059041"/>
    </source>
</evidence>
<feature type="region of interest" description="Disordered" evidence="1">
    <location>
        <begin position="303"/>
        <end position="324"/>
    </location>
</feature>
<name>A0A9W8C1N0_TRIRA</name>
<dbReference type="Proteomes" id="UP001059041">
    <property type="component" value="Linkage Group LG9"/>
</dbReference>
<keyword evidence="3" id="KW-1185">Reference proteome</keyword>